<dbReference type="EMBL" id="JAKUDN010000001">
    <property type="protein sequence ID" value="MCP8351892.1"/>
    <property type="molecule type" value="Genomic_DNA"/>
</dbReference>
<evidence type="ECO:0000256" key="1">
    <source>
        <dbReference type="SAM" id="Phobius"/>
    </source>
</evidence>
<feature type="transmembrane region" description="Helical" evidence="1">
    <location>
        <begin position="525"/>
        <end position="549"/>
    </location>
</feature>
<keyword evidence="3" id="KW-1185">Reference proteome</keyword>
<comment type="caution">
    <text evidence="2">The sequence shown here is derived from an EMBL/GenBank/DDBJ whole genome shotgun (WGS) entry which is preliminary data.</text>
</comment>
<evidence type="ECO:0000313" key="2">
    <source>
        <dbReference type="EMBL" id="MCP8351892.1"/>
    </source>
</evidence>
<evidence type="ECO:0000313" key="3">
    <source>
        <dbReference type="Proteomes" id="UP001320768"/>
    </source>
</evidence>
<keyword evidence="1" id="KW-0472">Membrane</keyword>
<dbReference type="RefSeq" id="WP_258568999.1">
    <property type="nucleotide sequence ID" value="NZ_JAKUDN010000001.1"/>
</dbReference>
<name>A0ABT1L3X4_9GAMM</name>
<accession>A0ABT1L3X4</accession>
<protein>
    <submittedName>
        <fullName evidence="2">Uncharacterized protein</fullName>
    </submittedName>
</protein>
<keyword evidence="1" id="KW-1133">Transmembrane helix</keyword>
<keyword evidence="1" id="KW-0812">Transmembrane</keyword>
<dbReference type="Proteomes" id="UP001320768">
    <property type="component" value="Unassembled WGS sequence"/>
</dbReference>
<proteinExistence type="predicted"/>
<sequence>MHISFGNYISLTQGNIGTLTSGQAQTCLDYYRPLSVSPESASRCFQNLRNKDEQDEVLTDINILAKDIYQSRENCISFPVSRAYLDSVTYQKTPGLYASNDAQSLITALREQDLISDDEMAGYLASIDETSSPNTQLAQLSYVLHSQKDDDLSLIADIMAKKNRTPDTSINDLAVICREEKLHQTFTDATVINHPLVNPPANLPRQRTSGSNDSCSYHAFIKGLMNYVIAHPGEADRILNSGFLAAYNHQTTNDYNTPDFIQMLRAHGTDGTISATFIERHLSPIIRRYVHELNSQLADPLPITANGTNNPISGMESDTIFTILANIFGVTIQLQCSANAYPVQNFQPHQLPQQLKANIPGWINIHYQHYTQTEPEVYIYNNYYQTHFETLGELEHLCDTHEVTGFLTWVSRFFADKDLTANSTLTPKSSESLTPKPVSEIQPVAHENNMSELVAAIISSLDGSLPQLKAQNMAQSFLKAHPTLSNLTDEDSKMIKDFMNNESLSPESAQQFKESINIAAIVTHLMPLALGLVAPNYLPMLIILVALWLGCVKTCDPESLVTKKPI</sequence>
<organism evidence="2 3">
    <name type="scientific">Candidatus Synchoanobacter obligatus</name>
    <dbReference type="NCBI Taxonomy" id="2919597"/>
    <lineage>
        <taxon>Bacteria</taxon>
        <taxon>Pseudomonadati</taxon>
        <taxon>Pseudomonadota</taxon>
        <taxon>Gammaproteobacteria</taxon>
        <taxon>Candidatus Comchoanobacterales</taxon>
        <taxon>Candidatus Comchoanobacteraceae</taxon>
        <taxon>Candidatus Synchoanobacter</taxon>
    </lineage>
</organism>
<gene>
    <name evidence="2" type="ORF">MKS91_01100</name>
</gene>
<reference evidence="2 3" key="1">
    <citation type="journal article" date="2022" name="Nat. Microbiol.">
        <title>The microbiome of a bacterivorous marine choanoflagellate contains a resource-demanding obligate bacterial associate.</title>
        <authorList>
            <person name="Needham D.M."/>
            <person name="Poirier C."/>
            <person name="Bachy C."/>
            <person name="George E.E."/>
            <person name="Wilken S."/>
            <person name="Yung C.C.M."/>
            <person name="Limardo A.J."/>
            <person name="Morando M."/>
            <person name="Sudek L."/>
            <person name="Malmstrom R.R."/>
            <person name="Keeling P.J."/>
            <person name="Santoro A.E."/>
            <person name="Worden A.Z."/>
        </authorList>
    </citation>
    <scope>NUCLEOTIDE SEQUENCE [LARGE SCALE GENOMIC DNA]</scope>
    <source>
        <strain evidence="2 3">Comchoano-2</strain>
    </source>
</reference>